<dbReference type="RefSeq" id="WP_087739499.1">
    <property type="nucleotide sequence ID" value="NZ_CYGY02000096.1"/>
</dbReference>
<keyword evidence="4" id="KW-1185">Reference proteome</keyword>
<dbReference type="PANTHER" id="PTHR34606:SF15">
    <property type="entry name" value="BON DOMAIN-CONTAINING PROTEIN"/>
    <property type="match status" value="1"/>
</dbReference>
<name>A0A1N7SU43_9BURK</name>
<dbReference type="InterPro" id="IPR051686">
    <property type="entry name" value="Lipoprotein_DolP"/>
</dbReference>
<comment type="caution">
    <text evidence="3">The sequence shown here is derived from an EMBL/GenBank/DDBJ whole genome shotgun (WGS) entry which is preliminary data.</text>
</comment>
<sequence>MKLRQLVWSSGLAFAVAAMAYTPAFAADAAAAASGTTITTSKQAITTKKSIRAANRAFSRTVQKAIFRTKGLEAASIAVFGDAKTGHVTLAGQIDSEEQDGLAVDAAQKVQGVTSVSSKLTVREQGGG</sequence>
<dbReference type="AlphaFoldDB" id="A0A1N7SU43"/>
<dbReference type="PROSITE" id="PS50914">
    <property type="entry name" value="BON"/>
    <property type="match status" value="1"/>
</dbReference>
<evidence type="ECO:0000259" key="2">
    <source>
        <dbReference type="PROSITE" id="PS50914"/>
    </source>
</evidence>
<dbReference type="OrthoDB" id="9113103at2"/>
<dbReference type="PANTHER" id="PTHR34606">
    <property type="entry name" value="BON DOMAIN-CONTAINING PROTEIN"/>
    <property type="match status" value="1"/>
</dbReference>
<evidence type="ECO:0000313" key="3">
    <source>
        <dbReference type="EMBL" id="SIT50900.1"/>
    </source>
</evidence>
<proteinExistence type="predicted"/>
<gene>
    <name evidence="3" type="ORF">BN2476_960051</name>
</gene>
<feature type="chain" id="PRO_5013247240" description="BON domain-containing protein" evidence="1">
    <location>
        <begin position="27"/>
        <end position="128"/>
    </location>
</feature>
<protein>
    <recommendedName>
        <fullName evidence="2">BON domain-containing protein</fullName>
    </recommendedName>
</protein>
<feature type="signal peptide" evidence="1">
    <location>
        <begin position="1"/>
        <end position="26"/>
    </location>
</feature>
<evidence type="ECO:0000256" key="1">
    <source>
        <dbReference type="SAM" id="SignalP"/>
    </source>
</evidence>
<keyword evidence="1" id="KW-0732">Signal</keyword>
<dbReference type="InterPro" id="IPR007055">
    <property type="entry name" value="BON_dom"/>
</dbReference>
<evidence type="ECO:0000313" key="4">
    <source>
        <dbReference type="Proteomes" id="UP000195569"/>
    </source>
</evidence>
<feature type="domain" description="BON" evidence="2">
    <location>
        <begin position="54"/>
        <end position="124"/>
    </location>
</feature>
<organism evidence="3 4">
    <name type="scientific">Paraburkholderia piptadeniae</name>
    <dbReference type="NCBI Taxonomy" id="1701573"/>
    <lineage>
        <taxon>Bacteria</taxon>
        <taxon>Pseudomonadati</taxon>
        <taxon>Pseudomonadota</taxon>
        <taxon>Betaproteobacteria</taxon>
        <taxon>Burkholderiales</taxon>
        <taxon>Burkholderiaceae</taxon>
        <taxon>Paraburkholderia</taxon>
    </lineage>
</organism>
<dbReference type="Proteomes" id="UP000195569">
    <property type="component" value="Unassembled WGS sequence"/>
</dbReference>
<reference evidence="3" key="1">
    <citation type="submission" date="2016-12" db="EMBL/GenBank/DDBJ databases">
        <authorList>
            <person name="Moulin L."/>
        </authorList>
    </citation>
    <scope>NUCLEOTIDE SEQUENCE [LARGE SCALE GENOMIC DNA]</scope>
    <source>
        <strain evidence="3">STM 7183</strain>
    </source>
</reference>
<accession>A0A1N7SU43</accession>
<dbReference type="EMBL" id="CYGY02000096">
    <property type="protein sequence ID" value="SIT50900.1"/>
    <property type="molecule type" value="Genomic_DNA"/>
</dbReference>
<dbReference type="Pfam" id="PF04972">
    <property type="entry name" value="BON"/>
    <property type="match status" value="1"/>
</dbReference>
<dbReference type="Gene3D" id="3.30.1340.30">
    <property type="match status" value="1"/>
</dbReference>